<dbReference type="InterPro" id="IPR052369">
    <property type="entry name" value="UG_Glycosaminoglycan_Hydrolase"/>
</dbReference>
<dbReference type="PANTHER" id="PTHR36845">
    <property type="entry name" value="HYDROLASE, PUTATIVE (AFU_ORTHOLOGUE AFUA_7G05090)-RELATED"/>
    <property type="match status" value="1"/>
</dbReference>
<dbReference type="RefSeq" id="WP_065852892.1">
    <property type="nucleotide sequence ID" value="NZ_LYPC01000018.1"/>
</dbReference>
<feature type="active site" description="Proton donor" evidence="3">
    <location>
        <position position="144"/>
    </location>
</feature>
<evidence type="ECO:0000313" key="5">
    <source>
        <dbReference type="EMBL" id="OCT14653.1"/>
    </source>
</evidence>
<dbReference type="InterPro" id="IPR010905">
    <property type="entry name" value="Glyco_hydro_88"/>
</dbReference>
<dbReference type="Pfam" id="PF07470">
    <property type="entry name" value="Glyco_hydro_88"/>
    <property type="match status" value="1"/>
</dbReference>
<comment type="similarity">
    <text evidence="2">Belongs to the glycosyl hydrolase 88 family.</text>
</comment>
<dbReference type="SUPFAM" id="SSF48208">
    <property type="entry name" value="Six-hairpin glycosidases"/>
    <property type="match status" value="1"/>
</dbReference>
<reference evidence="6" key="1">
    <citation type="submission" date="2016-05" db="EMBL/GenBank/DDBJ databases">
        <title>Paenibacillus oryzae. sp. nov., isolated from the rice root.</title>
        <authorList>
            <person name="Zhang J."/>
            <person name="Zhang X."/>
        </authorList>
    </citation>
    <scope>NUCLEOTIDE SEQUENCE [LARGE SCALE GENOMIC DNA]</scope>
    <source>
        <strain evidence="6">KCTC13222</strain>
    </source>
</reference>
<proteinExistence type="inferred from homology"/>
<evidence type="ECO:0000256" key="4">
    <source>
        <dbReference type="PIRSR" id="PIRSR610905-2"/>
    </source>
</evidence>
<feature type="binding site" evidence="4">
    <location>
        <position position="87"/>
    </location>
    <ligand>
        <name>substrate</name>
    </ligand>
</feature>
<evidence type="ECO:0000256" key="2">
    <source>
        <dbReference type="ARBA" id="ARBA00038358"/>
    </source>
</evidence>
<dbReference type="GO" id="GO:0052757">
    <property type="term" value="F:chondroitin hydrolase activity"/>
    <property type="evidence" value="ECO:0007669"/>
    <property type="project" value="TreeGrafter"/>
</dbReference>
<dbReference type="GO" id="GO:0000272">
    <property type="term" value="P:polysaccharide catabolic process"/>
    <property type="evidence" value="ECO:0007669"/>
    <property type="project" value="TreeGrafter"/>
</dbReference>
<evidence type="ECO:0000256" key="3">
    <source>
        <dbReference type="PIRSR" id="PIRSR610905-1"/>
    </source>
</evidence>
<protein>
    <submittedName>
        <fullName evidence="5">Glycosyl hydrolase</fullName>
    </submittedName>
</protein>
<dbReference type="AlphaFoldDB" id="A0A1C1A2H7"/>
<dbReference type="InterPro" id="IPR008928">
    <property type="entry name" value="6-hairpin_glycosidase_sf"/>
</dbReference>
<name>A0A1C1A2H7_9BACL</name>
<feature type="binding site" evidence="4">
    <location>
        <position position="144"/>
    </location>
    <ligand>
        <name>substrate</name>
    </ligand>
</feature>
<feature type="active site" description="Nucleophile" evidence="3">
    <location>
        <position position="87"/>
    </location>
</feature>
<sequence>MEMTTLWSQLQSKVDRMIEQIGTKSPHVEKEGIYDDARLDWWTSGFWPGILWIMYDVTKDEKYRQQAWKWDINIEACFLQENNFHHDVGFQFLPTAVAKYLMTGDKDGRRRGLQAANFLAGRFNQAGQFLRAWNQDKHGWAIIDSCMNLSILLWAAKETEDTRFTQVAMAHADTVLAHFIRKDGSVRHIVSFDPVSGAFIEALGGQGFSPTSSWSRGQSWALHGLANVYRYTGEERYLEAAKRVAHYFMANTTVDPIPLWDFRTGDDADLLKDTSAAACAASGLLEIADLVPVDEAGLYRKQAIRMIEALTRDYADFAGERESILREGTGHKPVGQNVNVGLIYGDYYYVEAVAKLREWTTRIF</sequence>
<dbReference type="OrthoDB" id="428577at2"/>
<evidence type="ECO:0000313" key="6">
    <source>
        <dbReference type="Proteomes" id="UP000093309"/>
    </source>
</evidence>
<keyword evidence="1 5" id="KW-0378">Hydrolase</keyword>
<accession>A0A1C1A2H7</accession>
<dbReference type="STRING" id="512399.A8709_25050"/>
<gene>
    <name evidence="5" type="ORF">A8709_25050</name>
</gene>
<dbReference type="PANTHER" id="PTHR36845:SF1">
    <property type="entry name" value="HYDROLASE, PUTATIVE (AFU_ORTHOLOGUE AFUA_7G05090)-RELATED"/>
    <property type="match status" value="1"/>
</dbReference>
<feature type="binding site" evidence="4">
    <location>
        <position position="220"/>
    </location>
    <ligand>
        <name>substrate</name>
    </ligand>
</feature>
<dbReference type="InterPro" id="IPR012341">
    <property type="entry name" value="6hp_glycosidase-like_sf"/>
</dbReference>
<dbReference type="EMBL" id="LYPC01000018">
    <property type="protein sequence ID" value="OCT14653.1"/>
    <property type="molecule type" value="Genomic_DNA"/>
</dbReference>
<feature type="binding site" evidence="4">
    <location>
        <position position="216"/>
    </location>
    <ligand>
        <name>substrate</name>
    </ligand>
</feature>
<keyword evidence="6" id="KW-1185">Reference proteome</keyword>
<comment type="caution">
    <text evidence="5">The sequence shown here is derived from an EMBL/GenBank/DDBJ whole genome shotgun (WGS) entry which is preliminary data.</text>
</comment>
<dbReference type="Proteomes" id="UP000093309">
    <property type="component" value="Unassembled WGS sequence"/>
</dbReference>
<dbReference type="Gene3D" id="1.50.10.10">
    <property type="match status" value="1"/>
</dbReference>
<evidence type="ECO:0000256" key="1">
    <source>
        <dbReference type="ARBA" id="ARBA00022801"/>
    </source>
</evidence>
<organism evidence="5 6">
    <name type="scientific">Paenibacillus pectinilyticus</name>
    <dbReference type="NCBI Taxonomy" id="512399"/>
    <lineage>
        <taxon>Bacteria</taxon>
        <taxon>Bacillati</taxon>
        <taxon>Bacillota</taxon>
        <taxon>Bacilli</taxon>
        <taxon>Bacillales</taxon>
        <taxon>Paenibacillaceae</taxon>
        <taxon>Paenibacillus</taxon>
    </lineage>
</organism>